<dbReference type="GO" id="GO:0046872">
    <property type="term" value="F:metal ion binding"/>
    <property type="evidence" value="ECO:0007669"/>
    <property type="project" value="UniProtKB-KW"/>
</dbReference>
<feature type="binding site" evidence="5">
    <location>
        <position position="104"/>
    </location>
    <ligand>
        <name>a divalent metal cation</name>
        <dbReference type="ChEBI" id="CHEBI:60240"/>
        <label>1</label>
    </ligand>
</feature>
<gene>
    <name evidence="6" type="ORF">CLV71_12929</name>
</gene>
<evidence type="ECO:0000256" key="4">
    <source>
        <dbReference type="ARBA" id="ARBA00022723"/>
    </source>
</evidence>
<dbReference type="PANTHER" id="PTHR13799">
    <property type="entry name" value="NGG1 INTERACTING FACTOR 3"/>
    <property type="match status" value="1"/>
</dbReference>
<dbReference type="SUPFAM" id="SSF102705">
    <property type="entry name" value="NIF3 (NGG1p interacting factor 3)-like"/>
    <property type="match status" value="1"/>
</dbReference>
<feature type="binding site" evidence="5">
    <location>
        <position position="66"/>
    </location>
    <ligand>
        <name>a divalent metal cation</name>
        <dbReference type="ChEBI" id="CHEBI:60240"/>
        <label>1</label>
    </ligand>
</feature>
<evidence type="ECO:0000256" key="3">
    <source>
        <dbReference type="ARBA" id="ARBA00022112"/>
    </source>
</evidence>
<evidence type="ECO:0000256" key="5">
    <source>
        <dbReference type="PIRSR" id="PIRSR602678-1"/>
    </source>
</evidence>
<feature type="binding site" evidence="5">
    <location>
        <position position="232"/>
    </location>
    <ligand>
        <name>a divalent metal cation</name>
        <dbReference type="ChEBI" id="CHEBI:60240"/>
        <label>1</label>
    </ligand>
</feature>
<dbReference type="InterPro" id="IPR036069">
    <property type="entry name" value="DUF34/NIF3_sf"/>
</dbReference>
<evidence type="ECO:0000313" key="7">
    <source>
        <dbReference type="Proteomes" id="UP000294927"/>
    </source>
</evidence>
<evidence type="ECO:0000256" key="2">
    <source>
        <dbReference type="ARBA" id="ARBA00011643"/>
    </source>
</evidence>
<keyword evidence="4 5" id="KW-0479">Metal-binding</keyword>
<dbReference type="OrthoDB" id="9795763at2"/>
<evidence type="ECO:0000256" key="1">
    <source>
        <dbReference type="ARBA" id="ARBA00006964"/>
    </source>
</evidence>
<dbReference type="NCBIfam" id="TIGR00486">
    <property type="entry name" value="YbgI_SA1388"/>
    <property type="match status" value="1"/>
</dbReference>
<comment type="similarity">
    <text evidence="1">Belongs to the GTP cyclohydrolase I type 2/NIF3 family.</text>
</comment>
<dbReference type="Proteomes" id="UP000294927">
    <property type="component" value="Unassembled WGS sequence"/>
</dbReference>
<dbReference type="RefSeq" id="WP_133909026.1">
    <property type="nucleotide sequence ID" value="NZ_SOCP01000029.1"/>
</dbReference>
<dbReference type="EMBL" id="SOCP01000029">
    <property type="protein sequence ID" value="TDV37566.1"/>
    <property type="molecule type" value="Genomic_DNA"/>
</dbReference>
<dbReference type="AlphaFoldDB" id="A0A4R7USX6"/>
<feature type="binding site" evidence="5">
    <location>
        <position position="65"/>
    </location>
    <ligand>
        <name>a divalent metal cation</name>
        <dbReference type="ChEBI" id="CHEBI:60240"/>
        <label>1</label>
    </ligand>
</feature>
<accession>A0A4R7USX6</accession>
<dbReference type="Gene3D" id="3.40.1390.30">
    <property type="entry name" value="NIF3 (NGG1p interacting factor 3)-like"/>
    <property type="match status" value="2"/>
</dbReference>
<dbReference type="Pfam" id="PF01784">
    <property type="entry name" value="DUF34_NIF3"/>
    <property type="match status" value="1"/>
</dbReference>
<reference evidence="6 7" key="1">
    <citation type="submission" date="2019-03" db="EMBL/GenBank/DDBJ databases">
        <title>Genomic Encyclopedia of Archaeal and Bacterial Type Strains, Phase II (KMG-II): from individual species to whole genera.</title>
        <authorList>
            <person name="Goeker M."/>
        </authorList>
    </citation>
    <scope>NUCLEOTIDE SEQUENCE [LARGE SCALE GENOMIC DNA]</scope>
    <source>
        <strain evidence="6 7">DSM 45499</strain>
    </source>
</reference>
<evidence type="ECO:0000313" key="6">
    <source>
        <dbReference type="EMBL" id="TDV37566.1"/>
    </source>
</evidence>
<comment type="subunit">
    <text evidence="2">Homohexamer.</text>
</comment>
<organism evidence="6 7">
    <name type="scientific">Actinophytocola oryzae</name>
    <dbReference type="NCBI Taxonomy" id="502181"/>
    <lineage>
        <taxon>Bacteria</taxon>
        <taxon>Bacillati</taxon>
        <taxon>Actinomycetota</taxon>
        <taxon>Actinomycetes</taxon>
        <taxon>Pseudonocardiales</taxon>
        <taxon>Pseudonocardiaceae</taxon>
    </lineage>
</organism>
<keyword evidence="7" id="KW-1185">Reference proteome</keyword>
<comment type="caution">
    <text evidence="6">The sequence shown here is derived from an EMBL/GenBank/DDBJ whole genome shotgun (WGS) entry which is preliminary data.</text>
</comment>
<name>A0A4R7USX6_9PSEU</name>
<feature type="binding site" evidence="5">
    <location>
        <position position="228"/>
    </location>
    <ligand>
        <name>a divalent metal cation</name>
        <dbReference type="ChEBI" id="CHEBI:60240"/>
        <label>1</label>
    </ligand>
</feature>
<dbReference type="GO" id="GO:0005737">
    <property type="term" value="C:cytoplasm"/>
    <property type="evidence" value="ECO:0007669"/>
    <property type="project" value="TreeGrafter"/>
</dbReference>
<dbReference type="FunFam" id="3.40.1390.30:FF:000001">
    <property type="entry name" value="GTP cyclohydrolase 1 type 2"/>
    <property type="match status" value="1"/>
</dbReference>
<protein>
    <recommendedName>
        <fullName evidence="3">GTP cyclohydrolase 1 type 2 homolog</fullName>
    </recommendedName>
</protein>
<dbReference type="PANTHER" id="PTHR13799:SF14">
    <property type="entry name" value="GTP CYCLOHYDROLASE 1 TYPE 2 HOMOLOG"/>
    <property type="match status" value="1"/>
</dbReference>
<proteinExistence type="inferred from homology"/>
<sequence>MTTVGDVVAALEAAYPPALAESWDAVGLVCGDPAEPVSRVLICVDPVESTVDEAVEAGAQLLVAHHPLLLRGVHGVPASTPKGGLVHRMIRAGVGLFCAHTNADSAFPGVSDALASALGLTVTGPLDPKEDGRTGIGRIGELPAPEPFGDFVARVAEALPETAAGVRGAGDPDRPIRRVAVAGGAGDSHLAMATALGVDAYVTADLRHHPASEHLAVPGAPALVDVAHWASEWPWCEQAAAILRERFGGNVDITVSTRRTDPWAVATAGQNRRIPG</sequence>
<dbReference type="InterPro" id="IPR002678">
    <property type="entry name" value="DUF34/NIF3"/>
</dbReference>